<reference evidence="3" key="2">
    <citation type="journal article" date="2009" name="Microbiology">
        <title>From a consortium sequence to a unified sequence: the Bacillus subtilis 168 reference genome a decade later.</title>
        <authorList>
            <person name="Barbe V."/>
            <person name="Cruveiller S."/>
            <person name="Kunst F."/>
            <person name="Lenoble P."/>
            <person name="Meurice G."/>
            <person name="Sekowska A."/>
            <person name="Vallenet D."/>
            <person name="Wang T."/>
            <person name="Moszer I."/>
            <person name="Medigue C."/>
            <person name="Danchin A."/>
        </authorList>
    </citation>
    <scope>NUCLEOTIDE SEQUENCE</scope>
    <source>
        <strain evidence="3">168</strain>
    </source>
</reference>
<protein>
    <submittedName>
        <fullName evidence="3">Uncharacterized protein</fullName>
    </submittedName>
</protein>
<evidence type="ECO:0000313" key="3">
    <source>
        <dbReference type="EMBL" id="SOX90539.1"/>
    </source>
</evidence>
<evidence type="ECO:0000313" key="4">
    <source>
        <dbReference type="Proteomes" id="UP000001570"/>
    </source>
</evidence>
<dbReference type="Proteomes" id="UP000001570">
    <property type="component" value="Chromosome"/>
</dbReference>
<accession>A0A2K4Z9H7</accession>
<keyword evidence="1" id="KW-1133">Transmembrane helix</keyword>
<reference evidence="3" key="4">
    <citation type="journal article" date="2013" name="Microbiology">
        <title>An updated metabolic view of the Bacillus subtilis 168 genome.</title>
        <authorList>
            <person name="Belda E."/>
            <person name="Sekowska A."/>
            <person name="Le Fevre F."/>
            <person name="Mornico D."/>
            <person name="Morgat A."/>
            <person name="Ouzounis C."/>
            <person name="Vallenet D."/>
            <person name="Medigue C."/>
            <person name="Danchin A."/>
        </authorList>
    </citation>
    <scope>NUCLEOTIDE SEQUENCE</scope>
    <source>
        <strain evidence="3">168</strain>
    </source>
</reference>
<sequence>MARSIILKQEQTHNGKAGADSIGLLYILGAFVYASCLSAFLIAM</sequence>
<dbReference type="EMBL" id="CP052842">
    <property type="protein sequence ID" value="QJP86797.1"/>
    <property type="molecule type" value="Genomic_DNA"/>
</dbReference>
<dbReference type="AlphaFoldDB" id="A0A2K4Z9H7"/>
<dbReference type="OrthoDB" id="9870781at2"/>
<keyword evidence="4" id="KW-1185">Reference proteome</keyword>
<keyword evidence="1" id="KW-0812">Transmembrane</keyword>
<dbReference type="EMBL" id="AL009126">
    <property type="protein sequence ID" value="SOX90539.1"/>
    <property type="molecule type" value="Genomic_DNA"/>
</dbReference>
<organism evidence="3 4">
    <name type="scientific">Bacillus subtilis (strain 168)</name>
    <dbReference type="NCBI Taxonomy" id="224308"/>
    <lineage>
        <taxon>Bacteria</taxon>
        <taxon>Bacillati</taxon>
        <taxon>Bacillota</taxon>
        <taxon>Bacilli</taxon>
        <taxon>Bacillales</taxon>
        <taxon>Bacillaceae</taxon>
        <taxon>Bacillus</taxon>
    </lineage>
</organism>
<proteinExistence type="predicted"/>
<dbReference type="RefSeq" id="YP_009513940.1">
    <property type="nucleotide sequence ID" value="NC_000964.3"/>
</dbReference>
<reference evidence="3" key="3">
    <citation type="submission" date="2009-01" db="EMBL/GenBank/DDBJ databases">
        <authorList>
            <consortium name="Institut Pasteur and Genoscope"/>
            <person name="Genoscope - C.E.A."/>
        </authorList>
    </citation>
    <scope>NUCLEOTIDE SEQUENCE</scope>
    <source>
        <strain evidence="3">168</strain>
    </source>
</reference>
<dbReference type="BioCyc" id="BSUB:BSU_02585-MONOMER"/>
<dbReference type="GeneID" id="37862793"/>
<dbReference type="EnsemblBacteria" id="SOX90539">
    <property type="protein sequence ID" value="SOX90539"/>
    <property type="gene ID" value="BSU_02585"/>
</dbReference>
<reference evidence="3" key="8">
    <citation type="journal article" date="2023" name="Microb. Biotechnol.">
        <title>A model industrial workhorse: Bacillus subtilis strain 168 and its genome after a quarter of a century.</title>
        <authorList>
            <person name="Bremer E."/>
            <person name="Calteau A."/>
            <person name="Danchin A."/>
            <person name="Harwood C."/>
            <person name="Helmann J.D."/>
            <person name="Medigue C."/>
            <person name="Palsson B.O."/>
            <person name="Sekowska A."/>
            <person name="Vallenet D."/>
            <person name="Zuniga A."/>
            <person name="Zuniga C."/>
        </authorList>
    </citation>
    <scope>NUCLEOTIDE SEQUENCE</scope>
    <source>
        <strain evidence="3">168</strain>
    </source>
</reference>
<dbReference type="RefSeq" id="WP_119122840.1">
    <property type="nucleotide sequence ID" value="NC_000964.3"/>
</dbReference>
<feature type="transmembrane region" description="Helical" evidence="1">
    <location>
        <begin position="21"/>
        <end position="43"/>
    </location>
</feature>
<dbReference type="GeneID" id="86875328"/>
<reference evidence="3" key="5">
    <citation type="submission" date="2013-01" db="EMBL/GenBank/DDBJ databases">
        <authorList>
            <consortium name="AMAbiotics and Genoscope"/>
            <person name="Genoscope - C.E.A."/>
        </authorList>
    </citation>
    <scope>NUCLEOTIDE SEQUENCE</scope>
    <source>
        <strain evidence="3">168</strain>
    </source>
</reference>
<evidence type="ECO:0000313" key="2">
    <source>
        <dbReference type="EMBL" id="QJP86797.1"/>
    </source>
</evidence>
<gene>
    <name evidence="3" type="ORF">BSU_02585</name>
    <name evidence="2" type="ORF">HIR78_01540</name>
</gene>
<reference evidence="3" key="6">
    <citation type="journal article" date="2018" name="Microb. Biotechnol.">
        <title>Bacillus subtilis, the model Gram-positive bacterium: 20 years of annotation refinement.</title>
        <authorList>
            <person name="Borriss R."/>
            <person name="Danchin A."/>
            <person name="Harwood C.R."/>
            <person name="Medigue C."/>
            <person name="Rocha E.P.C."/>
            <person name="Sekowska A."/>
            <person name="Vallenet D."/>
        </authorList>
    </citation>
    <scope>NUCLEOTIDE SEQUENCE</scope>
    <source>
        <strain evidence="3">168</strain>
    </source>
</reference>
<keyword evidence="1" id="KW-0472">Membrane</keyword>
<reference evidence="2" key="7">
    <citation type="submission" date="2020-04" db="EMBL/GenBank/DDBJ databases">
        <title>Phage recombination drives evolution of spore-forming Bacilli.</title>
        <authorList>
            <person name="Dragos A."/>
            <person name="Kovacs A.T."/>
        </authorList>
    </citation>
    <scope>NUCLEOTIDE SEQUENCE</scope>
    <source>
        <strain evidence="2">168</strain>
    </source>
</reference>
<evidence type="ECO:0000256" key="1">
    <source>
        <dbReference type="SAM" id="Phobius"/>
    </source>
</evidence>
<name>A0A2K4Z9H7_BACSU</name>
<reference evidence="3 4" key="1">
    <citation type="journal article" date="1997" name="Nature">
        <title>The complete genome sequence of the Gram-positive bacterium Bacillus subtilis.</title>
        <authorList>
            <person name="Kunst F."/>
            <person name="Ogasawara N."/>
            <person name="Moszer I."/>
            <person name="Albertini A.M."/>
            <person name="Alloni G."/>
            <person name="Azevedo V."/>
            <person name="Bertero M.G."/>
            <person name="Bessieres P."/>
            <person name="Bolotin A."/>
            <person name="Borchert S."/>
            <person name="Borriss R."/>
            <person name="Boursier L."/>
            <person name="Brans A."/>
            <person name="Braun M."/>
            <person name="Brignell S.C."/>
            <person name="Bron S."/>
            <person name="Brouillet S."/>
            <person name="Bruschi C.V."/>
            <person name="Caldwell B."/>
            <person name="Capuano V."/>
            <person name="Carter N.M."/>
            <person name="Choi S.K."/>
            <person name="Codani J.J."/>
            <person name="Connerton I.F."/>
            <person name="Cummings N.J."/>
            <person name="Daniel R.A."/>
            <person name="Denizot F."/>
            <person name="Devine K.M."/>
            <person name="Dusterhoft A."/>
            <person name="Ehrlich S.D."/>
            <person name="Emmerson P.T."/>
            <person name="Entian K.D."/>
            <person name="Errington J."/>
            <person name="Fabret C."/>
            <person name="Ferrari E."/>
            <person name="Foulger D."/>
            <person name="Fritz C."/>
            <person name="Fujita M."/>
            <person name="Fujita Y."/>
            <person name="Fuma S."/>
            <person name="Galizzi A."/>
            <person name="Galleron N."/>
            <person name="Ghim S.Y."/>
            <person name="Glaser P."/>
            <person name="Goffeau A."/>
            <person name="Golightly E.J."/>
            <person name="Grandi G."/>
            <person name="Guiseppi G."/>
            <person name="Guy B.J."/>
            <person name="Haga K."/>
            <person name="Haiech J."/>
            <person name="Harwood C.R."/>
            <person name="Henaut A."/>
            <person name="Hilbert H."/>
            <person name="Holsappel S."/>
            <person name="Hosono S."/>
            <person name="Hullo M.F."/>
            <person name="Itaya M."/>
            <person name="Jones L."/>
            <person name="Joris B."/>
            <person name="Karamata D."/>
            <person name="Kasahara Y."/>
            <person name="Klaerr-Blanchard M."/>
            <person name="Klein C."/>
            <person name="Kobayashi Y."/>
            <person name="Koetter P."/>
            <person name="Koningstein G."/>
            <person name="Krogh S."/>
            <person name="Kumano M."/>
            <person name="Kurita K."/>
            <person name="Lapidus A."/>
            <person name="Lardinois S."/>
            <person name="Lauber J."/>
            <person name="Lazarevic V."/>
            <person name="Lee S.M."/>
            <person name="Levine A."/>
            <person name="Liu H."/>
            <person name="Masuda S."/>
            <person name="Mauel C."/>
            <person name="Medigue C."/>
            <person name="Medina N."/>
            <person name="Mellado R.P."/>
            <person name="Mizuno M."/>
            <person name="Moestl D."/>
            <person name="Nakai S."/>
            <person name="Noback M."/>
            <person name="Noone D."/>
            <person name="O'Reilly M."/>
            <person name="Ogawa K."/>
            <person name="Ogiwara A."/>
            <person name="Oudega B."/>
            <person name="Park S.H."/>
            <person name="Parro V."/>
            <person name="Pohl T.M."/>
            <person name="Portetelle D."/>
            <person name="Porwollik S."/>
            <person name="Prescott A.M."/>
            <person name="Presecan E."/>
            <person name="Pujic P."/>
            <person name="Purnelle B."/>
            <person name="Rapoport G."/>
            <person name="Rey M."/>
            <person name="Reynolds S."/>
            <person name="Rieger M."/>
            <person name="Rivolta C."/>
            <person name="Rocha E."/>
            <person name="Roche B."/>
            <person name="Rose M."/>
            <person name="Sadaie Y."/>
            <person name="Sato T."/>
            <person name="Scanlan E."/>
            <person name="Schleich S."/>
            <person name="Schroeter R."/>
            <person name="Scoffone F."/>
            <person name="Sekiguchi J."/>
            <person name="Sekowska A."/>
            <person name="Seror S.J."/>
            <person name="Serror P."/>
            <person name="Shin B.S."/>
            <person name="Soldo B."/>
            <person name="Sorokin A."/>
            <person name="Tacconi E."/>
            <person name="Takagi T."/>
            <person name="Takahashi H."/>
            <person name="Takemaru K."/>
            <person name="Takeuchi M."/>
            <person name="Tamakoshi A."/>
            <person name="Tanaka T."/>
            <person name="Terpstra P."/>
            <person name="Tognoni A."/>
            <person name="Tosato V."/>
            <person name="Uchiyama S."/>
            <person name="Vandenbol M."/>
            <person name="Vannier F."/>
            <person name="Vassarotti A."/>
            <person name="Viari A."/>
            <person name="Wambutt R."/>
            <person name="Wedler E."/>
            <person name="Wedler H."/>
            <person name="Weitzenegger T."/>
            <person name="Winters P."/>
            <person name="Wipat A."/>
            <person name="Yamamoto H."/>
            <person name="Yamane K."/>
            <person name="Yasumoto K."/>
            <person name="Yata K."/>
            <person name="Yoshida K."/>
            <person name="Yoshikawa H.F."/>
            <person name="Zumstein E."/>
            <person name="Yoshikawa H."/>
            <person name="Danchin A."/>
        </authorList>
    </citation>
    <scope>NUCLEOTIDE SEQUENCE [LARGE SCALE GENOMIC DNA]</scope>
    <source>
        <strain evidence="3 4">168</strain>
    </source>
</reference>